<evidence type="ECO:0000313" key="4">
    <source>
        <dbReference type="Proteomes" id="UP001271007"/>
    </source>
</evidence>
<keyword evidence="4" id="KW-1185">Reference proteome</keyword>
<reference evidence="3" key="1">
    <citation type="submission" date="2023-04" db="EMBL/GenBank/DDBJ databases">
        <title>Black Yeasts Isolated from many extreme environments.</title>
        <authorList>
            <person name="Coleine C."/>
            <person name="Stajich J.E."/>
            <person name="Selbmann L."/>
        </authorList>
    </citation>
    <scope>NUCLEOTIDE SEQUENCE</scope>
    <source>
        <strain evidence="3">CCFEE 5312</strain>
    </source>
</reference>
<dbReference type="AlphaFoldDB" id="A0AAJ0DFW8"/>
<dbReference type="EMBL" id="JAWDJX010000016">
    <property type="protein sequence ID" value="KAK3053307.1"/>
    <property type="molecule type" value="Genomic_DNA"/>
</dbReference>
<evidence type="ECO:0000256" key="2">
    <source>
        <dbReference type="SAM" id="SignalP"/>
    </source>
</evidence>
<feature type="chain" id="PRO_5042480172" evidence="2">
    <location>
        <begin position="21"/>
        <end position="298"/>
    </location>
</feature>
<evidence type="ECO:0000256" key="1">
    <source>
        <dbReference type="SAM" id="MobiDB-lite"/>
    </source>
</evidence>
<protein>
    <submittedName>
        <fullName evidence="3">Uncharacterized protein</fullName>
    </submittedName>
</protein>
<sequence>MFANLFLAIVAFMTLNLASAWHLNHDHLDGLYGITQEEEIHLVMEWNSTIASTYKSQTTNSFRTAHSKRGQYLPGGTLKCGGGYVGANDLSSCLTQAEAWCGLGTVGTGAKLTDYTAYAWKSGQVFLYICDWNWHWFYTGSTTCFSAEVAAAIGLVENHCGYGSGKTQVQAGYYLIDDWKIGFGYQVLGQEGCKGLKGNHDGQGTNPSPNYIAQSLPQGGPSSTDASQLPSGLAPLSNVPGSIVAFTSGVLPAASSSVAPGPITSAPAVPSGVGSSSGVASYSGSSSFPVASSSGIFY</sequence>
<name>A0AAJ0DFW8_9PEZI</name>
<evidence type="ECO:0000313" key="3">
    <source>
        <dbReference type="EMBL" id="KAK3053307.1"/>
    </source>
</evidence>
<comment type="caution">
    <text evidence="3">The sequence shown here is derived from an EMBL/GenBank/DDBJ whole genome shotgun (WGS) entry which is preliminary data.</text>
</comment>
<dbReference type="Proteomes" id="UP001271007">
    <property type="component" value="Unassembled WGS sequence"/>
</dbReference>
<organism evidence="3 4">
    <name type="scientific">Extremus antarcticus</name>
    <dbReference type="NCBI Taxonomy" id="702011"/>
    <lineage>
        <taxon>Eukaryota</taxon>
        <taxon>Fungi</taxon>
        <taxon>Dikarya</taxon>
        <taxon>Ascomycota</taxon>
        <taxon>Pezizomycotina</taxon>
        <taxon>Dothideomycetes</taxon>
        <taxon>Dothideomycetidae</taxon>
        <taxon>Mycosphaerellales</taxon>
        <taxon>Extremaceae</taxon>
        <taxon>Extremus</taxon>
    </lineage>
</organism>
<feature type="compositionally biased region" description="Polar residues" evidence="1">
    <location>
        <begin position="202"/>
        <end position="230"/>
    </location>
</feature>
<gene>
    <name evidence="3" type="ORF">LTR09_005476</name>
</gene>
<accession>A0AAJ0DFW8</accession>
<feature type="region of interest" description="Disordered" evidence="1">
    <location>
        <begin position="198"/>
        <end position="231"/>
    </location>
</feature>
<keyword evidence="2" id="KW-0732">Signal</keyword>
<proteinExistence type="predicted"/>
<feature type="signal peptide" evidence="2">
    <location>
        <begin position="1"/>
        <end position="20"/>
    </location>
</feature>